<keyword evidence="1" id="KW-0175">Coiled coil</keyword>
<dbReference type="Gramene" id="ERN00776">
    <property type="protein sequence ID" value="ERN00776"/>
    <property type="gene ID" value="AMTR_s00106p00150110"/>
</dbReference>
<dbReference type="InterPro" id="IPR025757">
    <property type="entry name" value="MIP1_Leuzipper"/>
</dbReference>
<dbReference type="EMBL" id="KI394815">
    <property type="protein sequence ID" value="ERN00776.1"/>
    <property type="molecule type" value="Genomic_DNA"/>
</dbReference>
<dbReference type="Proteomes" id="UP000017836">
    <property type="component" value="Unassembled WGS sequence"/>
</dbReference>
<feature type="region of interest" description="Disordered" evidence="2">
    <location>
        <begin position="1"/>
        <end position="56"/>
    </location>
</feature>
<reference evidence="6" key="1">
    <citation type="journal article" date="2013" name="Science">
        <title>The Amborella genome and the evolution of flowering plants.</title>
        <authorList>
            <consortium name="Amborella Genome Project"/>
        </authorList>
    </citation>
    <scope>NUCLEOTIDE SEQUENCE [LARGE SCALE GENOMIC DNA]</scope>
</reference>
<gene>
    <name evidence="5" type="ORF">AMTR_s00106p00150110</name>
</gene>
<dbReference type="HOGENOM" id="CLU_019670_3_0_1"/>
<dbReference type="OMA" id="MAQPAME"/>
<dbReference type="eggNOG" id="ENOG502QQTA">
    <property type="taxonomic scope" value="Eukaryota"/>
</dbReference>
<dbReference type="Pfam" id="PF14389">
    <property type="entry name" value="Lzipper-MIP1"/>
    <property type="match status" value="1"/>
</dbReference>
<protein>
    <recommendedName>
        <fullName evidence="7">DUF547 domain-containing protein</fullName>
    </recommendedName>
</protein>
<evidence type="ECO:0000256" key="1">
    <source>
        <dbReference type="SAM" id="Coils"/>
    </source>
</evidence>
<organism evidence="5 6">
    <name type="scientific">Amborella trichopoda</name>
    <dbReference type="NCBI Taxonomy" id="13333"/>
    <lineage>
        <taxon>Eukaryota</taxon>
        <taxon>Viridiplantae</taxon>
        <taxon>Streptophyta</taxon>
        <taxon>Embryophyta</taxon>
        <taxon>Tracheophyta</taxon>
        <taxon>Spermatophyta</taxon>
        <taxon>Magnoliopsida</taxon>
        <taxon>Amborellales</taxon>
        <taxon>Amborellaceae</taxon>
        <taxon>Amborella</taxon>
    </lineage>
</organism>
<dbReference type="InterPro" id="IPR006869">
    <property type="entry name" value="DUF547"/>
</dbReference>
<feature type="domain" description="DUF547" evidence="3">
    <location>
        <begin position="374"/>
        <end position="512"/>
    </location>
</feature>
<keyword evidence="6" id="KW-1185">Reference proteome</keyword>
<feature type="compositionally biased region" description="Basic and acidic residues" evidence="2">
    <location>
        <begin position="30"/>
        <end position="56"/>
    </location>
</feature>
<evidence type="ECO:0000256" key="2">
    <source>
        <dbReference type="SAM" id="MobiDB-lite"/>
    </source>
</evidence>
<dbReference type="AlphaFoldDB" id="W1NZP4"/>
<dbReference type="PANTHER" id="PTHR23054:SF26">
    <property type="entry name" value="ELECTRON TRANSPORTER"/>
    <property type="match status" value="1"/>
</dbReference>
<feature type="region of interest" description="Disordered" evidence="2">
    <location>
        <begin position="220"/>
        <end position="264"/>
    </location>
</feature>
<evidence type="ECO:0008006" key="7">
    <source>
        <dbReference type="Google" id="ProtNLM"/>
    </source>
</evidence>
<evidence type="ECO:0000313" key="5">
    <source>
        <dbReference type="EMBL" id="ERN00776.1"/>
    </source>
</evidence>
<evidence type="ECO:0000259" key="4">
    <source>
        <dbReference type="Pfam" id="PF14389"/>
    </source>
</evidence>
<dbReference type="Pfam" id="PF04784">
    <property type="entry name" value="DUF547"/>
    <property type="match status" value="1"/>
</dbReference>
<name>W1NZP4_AMBTC</name>
<dbReference type="PANTHER" id="PTHR23054">
    <property type="entry name" value="TERNARY COMPLEX FACTOR MIP1, LEUCINE-ZIPPER-RELATED"/>
    <property type="match status" value="1"/>
</dbReference>
<evidence type="ECO:0000259" key="3">
    <source>
        <dbReference type="Pfam" id="PF04784"/>
    </source>
</evidence>
<feature type="coiled-coil region" evidence="1">
    <location>
        <begin position="87"/>
        <end position="114"/>
    </location>
</feature>
<proteinExistence type="predicted"/>
<evidence type="ECO:0000313" key="6">
    <source>
        <dbReference type="Proteomes" id="UP000017836"/>
    </source>
</evidence>
<sequence>MDGSTRNRGKSNGGFGVSSKVSSQHRRSKSASDKNLGSERPEISHSKGMDSKEHSKDLRNNLRCYEVRMPTKQASSDTTRVTLPNSRSSLENDIEQLQMHLHNERRMRNMLEKAMGRASSTLSPGHRHFASQTWELITEIELLEKEVANREQQVLTLYRSIFDQCISGVPSKQSSGMSSPVRAKPEARRHPSIISSAFCSSKNFHSQPFHILSSIKDPGKKNVLKKSKTRNASQLSSKVETDIKSNSHDNNKNHEKVPPSGKNSLASLTLRDHLHQSPDKLSEELVRCMIAIYRRLHDAASTKPRPSSSPFLLRSSSSVVLPQHVPRDSEDWPCRSMVEIQWISTKANHFSHASSYAIRSFKILVQQLEKVDTSQMDSEKKTAFWINIYNSLVMHAYLAFGIPHSALRRMTLFHKASYNIGGHVISAYTIEHTIFGFRTPRTGRWFETILSTAKRWKSEEEKQLFGSKFGPLEKEPLVYFALCNGAHSDPLLRVYTAKRVREELETAKREFIQSNVVIKKSRKVFLPKVIERYAKEASLNLEDLLSLVSENVDKKMHDSIKECMENKSSKKIGQVVEWLPYDTKFRYVFSGD</sequence>
<feature type="domain" description="Ternary complex factor MIP1 leucine-zipper" evidence="4">
    <location>
        <begin position="85"/>
        <end position="164"/>
    </location>
</feature>
<feature type="compositionally biased region" description="Basic and acidic residues" evidence="2">
    <location>
        <begin position="239"/>
        <end position="257"/>
    </location>
</feature>
<dbReference type="STRING" id="13333.W1NZP4"/>
<accession>W1NZP4</accession>